<comment type="subcellular location">
    <subcellularLocation>
        <location evidence="1">Cell outer membrane</location>
    </subcellularLocation>
</comment>
<dbReference type="GO" id="GO:1990281">
    <property type="term" value="C:efflux pump complex"/>
    <property type="evidence" value="ECO:0007669"/>
    <property type="project" value="TreeGrafter"/>
</dbReference>
<dbReference type="Gene3D" id="1.20.1600.10">
    <property type="entry name" value="Outer membrane efflux proteins (OEP)"/>
    <property type="match status" value="1"/>
</dbReference>
<comment type="similarity">
    <text evidence="2">Belongs to the outer membrane factor (OMF) (TC 1.B.17) family.</text>
</comment>
<dbReference type="RefSeq" id="WP_132129370.1">
    <property type="nucleotide sequence ID" value="NZ_CP042432.1"/>
</dbReference>
<dbReference type="GO" id="GO:0015288">
    <property type="term" value="F:porin activity"/>
    <property type="evidence" value="ECO:0007669"/>
    <property type="project" value="TreeGrafter"/>
</dbReference>
<comment type="caution">
    <text evidence="8">The sequence shown here is derived from an EMBL/GenBank/DDBJ whole genome shotgun (WGS) entry which is preliminary data.</text>
</comment>
<evidence type="ECO:0000256" key="4">
    <source>
        <dbReference type="ARBA" id="ARBA00022452"/>
    </source>
</evidence>
<dbReference type="Pfam" id="PF02321">
    <property type="entry name" value="OEP"/>
    <property type="match status" value="2"/>
</dbReference>
<evidence type="ECO:0000256" key="5">
    <source>
        <dbReference type="ARBA" id="ARBA00022692"/>
    </source>
</evidence>
<dbReference type="GO" id="GO:0009279">
    <property type="term" value="C:cell outer membrane"/>
    <property type="evidence" value="ECO:0007669"/>
    <property type="project" value="UniProtKB-SubCell"/>
</dbReference>
<evidence type="ECO:0000256" key="3">
    <source>
        <dbReference type="ARBA" id="ARBA00022448"/>
    </source>
</evidence>
<name>A0A4R3KQF1_9SPHI</name>
<keyword evidence="6" id="KW-0472">Membrane</keyword>
<dbReference type="GO" id="GO:0015562">
    <property type="term" value="F:efflux transmembrane transporter activity"/>
    <property type="evidence" value="ECO:0007669"/>
    <property type="project" value="InterPro"/>
</dbReference>
<dbReference type="EMBL" id="SMAD01000006">
    <property type="protein sequence ID" value="TCS86807.1"/>
    <property type="molecule type" value="Genomic_DNA"/>
</dbReference>
<evidence type="ECO:0000313" key="9">
    <source>
        <dbReference type="Proteomes" id="UP000295807"/>
    </source>
</evidence>
<evidence type="ECO:0000256" key="7">
    <source>
        <dbReference type="ARBA" id="ARBA00023237"/>
    </source>
</evidence>
<dbReference type="OrthoDB" id="9771205at2"/>
<dbReference type="Proteomes" id="UP000295807">
    <property type="component" value="Unassembled WGS sequence"/>
</dbReference>
<evidence type="ECO:0000256" key="6">
    <source>
        <dbReference type="ARBA" id="ARBA00023136"/>
    </source>
</evidence>
<keyword evidence="3" id="KW-0813">Transport</keyword>
<evidence type="ECO:0000256" key="2">
    <source>
        <dbReference type="ARBA" id="ARBA00007613"/>
    </source>
</evidence>
<sequence length="434" mass="48688">MKKTVRIFLTIGTSIIFTGASSQDIFTLEDAVRTGLENNYSIKISAGDEEIAATNLGMAKSALFPSLELTGGADGRSTNSDLTFFDGRVQSRKNAQSSSYNAALALDWTIFDGFGMFASIDKYEELKSIGSLNARLTVLNTVSDIVSTYYDIVRLKQELKSIAEALDISRLRVNQADDRYFVGTGSKLELLNSRVDFNEDTSSFVSQQEAVKTAKTRLNEILARDLSTTFDVADTIIIDMDLRYEDLRTRLIEENPQLAIAQARKKVAELEYKEIRANRYPTVSVNSSYNFVKSDSESGQLLSNQSYGLNYGITASMNIFSGFLQKKQERSAQIVVENQQLVYDQLLQTVESDLTIAFSNYENSKVLMQLEEENREVARQNLDITLEMFRLGNITQLELREAQQNLLLAENRFIDAKYQAKLAEIALKELSGAF</sequence>
<accession>A0A4R3KQF1</accession>
<evidence type="ECO:0000313" key="8">
    <source>
        <dbReference type="EMBL" id="TCS86807.1"/>
    </source>
</evidence>
<protein>
    <submittedName>
        <fullName evidence="8">Outer membrane protein TolC</fullName>
    </submittedName>
</protein>
<keyword evidence="9" id="KW-1185">Reference proteome</keyword>
<keyword evidence="7" id="KW-0998">Cell outer membrane</keyword>
<dbReference type="AlphaFoldDB" id="A0A4R3KQF1"/>
<dbReference type="SUPFAM" id="SSF56954">
    <property type="entry name" value="Outer membrane efflux proteins (OEP)"/>
    <property type="match status" value="1"/>
</dbReference>
<keyword evidence="4" id="KW-1134">Transmembrane beta strand</keyword>
<dbReference type="PANTHER" id="PTHR30026:SF20">
    <property type="entry name" value="OUTER MEMBRANE PROTEIN TOLC"/>
    <property type="match status" value="1"/>
</dbReference>
<dbReference type="InterPro" id="IPR003423">
    <property type="entry name" value="OMP_efflux"/>
</dbReference>
<keyword evidence="5" id="KW-0812">Transmembrane</keyword>
<proteinExistence type="inferred from homology"/>
<organism evidence="8 9">
    <name type="scientific">Anseongella ginsenosidimutans</name>
    <dbReference type="NCBI Taxonomy" id="496056"/>
    <lineage>
        <taxon>Bacteria</taxon>
        <taxon>Pseudomonadati</taxon>
        <taxon>Bacteroidota</taxon>
        <taxon>Sphingobacteriia</taxon>
        <taxon>Sphingobacteriales</taxon>
        <taxon>Sphingobacteriaceae</taxon>
        <taxon>Anseongella</taxon>
    </lineage>
</organism>
<dbReference type="PANTHER" id="PTHR30026">
    <property type="entry name" value="OUTER MEMBRANE PROTEIN TOLC"/>
    <property type="match status" value="1"/>
</dbReference>
<evidence type="ECO:0000256" key="1">
    <source>
        <dbReference type="ARBA" id="ARBA00004442"/>
    </source>
</evidence>
<gene>
    <name evidence="8" type="ORF">EDD80_106118</name>
</gene>
<dbReference type="InterPro" id="IPR051906">
    <property type="entry name" value="TolC-like"/>
</dbReference>
<reference evidence="8 9" key="1">
    <citation type="submission" date="2019-03" db="EMBL/GenBank/DDBJ databases">
        <title>Genomic Encyclopedia of Type Strains, Phase IV (KMG-IV): sequencing the most valuable type-strain genomes for metagenomic binning, comparative biology and taxonomic classification.</title>
        <authorList>
            <person name="Goeker M."/>
        </authorList>
    </citation>
    <scope>NUCLEOTIDE SEQUENCE [LARGE SCALE GENOMIC DNA]</scope>
    <source>
        <strain evidence="8 9">DSM 21100</strain>
    </source>
</reference>